<dbReference type="EMBL" id="ASJR01000009">
    <property type="protein sequence ID" value="ERP31762.1"/>
    <property type="molecule type" value="Genomic_DNA"/>
</dbReference>
<protein>
    <recommendedName>
        <fullName evidence="8">Outer membrane protein assembly factor BamA</fullName>
    </recommendedName>
</protein>
<organism evidence="11 12">
    <name type="scientific">Chitinivibrio alkaliphilus ACht1</name>
    <dbReference type="NCBI Taxonomy" id="1313304"/>
    <lineage>
        <taxon>Bacteria</taxon>
        <taxon>Pseudomonadati</taxon>
        <taxon>Fibrobacterota</taxon>
        <taxon>Chitinivibrionia</taxon>
        <taxon>Chitinivibrionales</taxon>
        <taxon>Chitinivibrionaceae</taxon>
        <taxon>Chitinivibrio</taxon>
    </lineage>
</organism>
<evidence type="ECO:0000256" key="8">
    <source>
        <dbReference type="NCBIfam" id="TIGR03303"/>
    </source>
</evidence>
<keyword evidence="2" id="KW-1134">Transmembrane beta strand</keyword>
<keyword evidence="7" id="KW-0998">Cell outer membrane</keyword>
<evidence type="ECO:0000256" key="6">
    <source>
        <dbReference type="ARBA" id="ARBA00023136"/>
    </source>
</evidence>
<evidence type="ECO:0000256" key="7">
    <source>
        <dbReference type="ARBA" id="ARBA00023237"/>
    </source>
</evidence>
<comment type="subcellular location">
    <subcellularLocation>
        <location evidence="1">Membrane</location>
    </subcellularLocation>
</comment>
<dbReference type="PANTHER" id="PTHR12815">
    <property type="entry name" value="SORTING AND ASSEMBLY MACHINERY SAMM50 PROTEIN FAMILY MEMBER"/>
    <property type="match status" value="1"/>
</dbReference>
<reference evidence="11 12" key="1">
    <citation type="journal article" date="2013" name="Environ. Microbiol.">
        <title>Genome analysis of Chitinivibrio alkaliphilus gen. nov., sp. nov., a novel extremely haloalkaliphilic anaerobic chitinolytic bacterium from the candidate phylum Termite Group 3.</title>
        <authorList>
            <person name="Sorokin D.Y."/>
            <person name="Gumerov V.M."/>
            <person name="Rakitin A.L."/>
            <person name="Beletsky A.V."/>
            <person name="Damste J.S."/>
            <person name="Muyzer G."/>
            <person name="Mardanov A.V."/>
            <person name="Ravin N.V."/>
        </authorList>
    </citation>
    <scope>NUCLEOTIDE SEQUENCE [LARGE SCALE GENOMIC DNA]</scope>
    <source>
        <strain evidence="11 12">ACht1</strain>
    </source>
</reference>
<feature type="domain" description="POTRA" evidence="10">
    <location>
        <begin position="175"/>
        <end position="260"/>
    </location>
</feature>
<evidence type="ECO:0000256" key="4">
    <source>
        <dbReference type="ARBA" id="ARBA00022729"/>
    </source>
</evidence>
<keyword evidence="6" id="KW-0472">Membrane</keyword>
<sequence>MNKLTIALLCMLALCTTLSAEPLIRSITIEGVSSEETARIQQNLPVSEGDQFTRAVTAQIIRTLYNTDMFRDVSVTPEEGDEGVDLRITLEPNLYCDIFEIEGNDEFSTRQIRDSITISRGVLLTDQLLHENKRILQNMYAERGFNNAEIDFDLQESSVDGYAIVIIRIDEGERVYVDDIIFEGNEVFRNRRLRRRLQETKRRHIFSRGTFKEEDFQDDLQEVVTYYQNRGYLDARISEYEITTPDDENALVITITVDEGPRYYAGNFFFDGNTVFEDEQLARAVALSQGDAFSQEEFEKSTMQVGDMYRNDGYLYAQIQPELVYRDDTIDVIYSFREGQPAVVGKVRITGNSKTREQVIRRNLRIYPGEVYSQSAIQRSIRELHQLQYFKDIRPDIIPRSEESNIVDIEFKVIEKDNLGQFSAGVTYSGDGGFGGNASVSIPNFRGAGEQLDVEFQRLQERVLVSGGFQRPWIFDRPINFTGRVYWEKADYASERFQMYNYERIAAESGLGRRLTWPDDYWSGSFRYLIGHDRYNRDYTLTEDRLGVNIVSEGTLSRLFLRLGRDDKDRPTFPTQGSAFGVSAFLGGLGGDYNYLKTTFDYEWYMPLFWKFTLGTSGKVGTINPLYGSTPDLGHNDLFRVGGVYYDGVIRGYSESDFQENLAMATMSGQISFPIVDQTFYVAGFIDGGNSFSDLDEFGNDFYMGTGFGFRLMLPMVGLIGFDFAVPLNDKNAFGFEKDGPGDWTSHFIMNKDF</sequence>
<dbReference type="NCBIfam" id="TIGR03303">
    <property type="entry name" value="OM_YaeT"/>
    <property type="match status" value="1"/>
</dbReference>
<feature type="domain" description="POTRA" evidence="10">
    <location>
        <begin position="263"/>
        <end position="339"/>
    </location>
</feature>
<dbReference type="InterPro" id="IPR000184">
    <property type="entry name" value="Bac_surfAg_D15"/>
</dbReference>
<keyword evidence="4 9" id="KW-0732">Signal</keyword>
<dbReference type="Gene3D" id="2.40.160.50">
    <property type="entry name" value="membrane protein fhac: a member of the omp85/tpsb transporter family"/>
    <property type="match status" value="1"/>
</dbReference>
<comment type="caution">
    <text evidence="11">The sequence shown here is derived from an EMBL/GenBank/DDBJ whole genome shotgun (WGS) entry which is preliminary data.</text>
</comment>
<dbReference type="GO" id="GO:0071709">
    <property type="term" value="P:membrane assembly"/>
    <property type="evidence" value="ECO:0007669"/>
    <property type="project" value="InterPro"/>
</dbReference>
<dbReference type="Proteomes" id="UP000017148">
    <property type="component" value="Unassembled WGS sequence"/>
</dbReference>
<evidence type="ECO:0000313" key="12">
    <source>
        <dbReference type="Proteomes" id="UP000017148"/>
    </source>
</evidence>
<dbReference type="InterPro" id="IPR023707">
    <property type="entry name" value="OM_assembly_BamA"/>
</dbReference>
<dbReference type="AlphaFoldDB" id="U7D9J8"/>
<feature type="domain" description="POTRA" evidence="10">
    <location>
        <begin position="22"/>
        <end position="93"/>
    </location>
</feature>
<gene>
    <name evidence="11" type="ORF">CALK_1204</name>
</gene>
<proteinExistence type="predicted"/>
<dbReference type="eggNOG" id="COG4775">
    <property type="taxonomic scope" value="Bacteria"/>
</dbReference>
<evidence type="ECO:0000256" key="5">
    <source>
        <dbReference type="ARBA" id="ARBA00022737"/>
    </source>
</evidence>
<dbReference type="PANTHER" id="PTHR12815:SF47">
    <property type="entry name" value="TRANSLOCATION AND ASSEMBLY MODULE SUBUNIT TAMA"/>
    <property type="match status" value="1"/>
</dbReference>
<dbReference type="STRING" id="1313304.CALK_1204"/>
<dbReference type="GO" id="GO:0009279">
    <property type="term" value="C:cell outer membrane"/>
    <property type="evidence" value="ECO:0007669"/>
    <property type="project" value="UniProtKB-UniRule"/>
</dbReference>
<keyword evidence="12" id="KW-1185">Reference proteome</keyword>
<dbReference type="InterPro" id="IPR034746">
    <property type="entry name" value="POTRA"/>
</dbReference>
<feature type="signal peptide" evidence="9">
    <location>
        <begin position="1"/>
        <end position="20"/>
    </location>
</feature>
<feature type="domain" description="POTRA" evidence="10">
    <location>
        <begin position="342"/>
        <end position="416"/>
    </location>
</feature>
<evidence type="ECO:0000259" key="10">
    <source>
        <dbReference type="PROSITE" id="PS51779"/>
    </source>
</evidence>
<evidence type="ECO:0000256" key="1">
    <source>
        <dbReference type="ARBA" id="ARBA00004370"/>
    </source>
</evidence>
<accession>U7D9J8</accession>
<dbReference type="Gene3D" id="3.10.20.310">
    <property type="entry name" value="membrane protein fhac"/>
    <property type="match status" value="5"/>
</dbReference>
<evidence type="ECO:0000256" key="9">
    <source>
        <dbReference type="SAM" id="SignalP"/>
    </source>
</evidence>
<name>U7D9J8_9BACT</name>
<keyword evidence="5" id="KW-0677">Repeat</keyword>
<dbReference type="Pfam" id="PF07244">
    <property type="entry name" value="POTRA"/>
    <property type="match status" value="5"/>
</dbReference>
<feature type="chain" id="PRO_5004681776" description="Outer membrane protein assembly factor BamA" evidence="9">
    <location>
        <begin position="21"/>
        <end position="754"/>
    </location>
</feature>
<evidence type="ECO:0000313" key="11">
    <source>
        <dbReference type="EMBL" id="ERP31762.1"/>
    </source>
</evidence>
<dbReference type="PIRSF" id="PIRSF006076">
    <property type="entry name" value="OM_assembly_OMP85"/>
    <property type="match status" value="1"/>
</dbReference>
<dbReference type="InterPro" id="IPR010827">
    <property type="entry name" value="BamA/TamA_POTRA"/>
</dbReference>
<dbReference type="OrthoDB" id="9802086at2"/>
<dbReference type="PROSITE" id="PS51779">
    <property type="entry name" value="POTRA"/>
    <property type="match status" value="4"/>
</dbReference>
<evidence type="ECO:0000256" key="2">
    <source>
        <dbReference type="ARBA" id="ARBA00022452"/>
    </source>
</evidence>
<dbReference type="RefSeq" id="WP_022636681.1">
    <property type="nucleotide sequence ID" value="NZ_ASJR01000009.1"/>
</dbReference>
<evidence type="ECO:0000256" key="3">
    <source>
        <dbReference type="ARBA" id="ARBA00022692"/>
    </source>
</evidence>
<dbReference type="Pfam" id="PF01103">
    <property type="entry name" value="Omp85"/>
    <property type="match status" value="1"/>
</dbReference>
<keyword evidence="3" id="KW-0812">Transmembrane</keyword>
<dbReference type="InterPro" id="IPR039910">
    <property type="entry name" value="D15-like"/>
</dbReference>